<proteinExistence type="predicted"/>
<evidence type="ECO:0000313" key="5">
    <source>
        <dbReference type="Proteomes" id="UP001200642"/>
    </source>
</evidence>
<dbReference type="InterPro" id="IPR016181">
    <property type="entry name" value="Acyl_CoA_acyltransferase"/>
</dbReference>
<dbReference type="InterPro" id="IPR000182">
    <property type="entry name" value="GNAT_dom"/>
</dbReference>
<dbReference type="SUPFAM" id="SSF55729">
    <property type="entry name" value="Acyl-CoA N-acyltransferases (Nat)"/>
    <property type="match status" value="1"/>
</dbReference>
<keyword evidence="1" id="KW-0808">Transferase</keyword>
<dbReference type="PANTHER" id="PTHR43877">
    <property type="entry name" value="AMINOALKYLPHOSPHONATE N-ACETYLTRANSFERASE-RELATED-RELATED"/>
    <property type="match status" value="1"/>
</dbReference>
<dbReference type="InterPro" id="IPR050832">
    <property type="entry name" value="Bact_Acetyltransf"/>
</dbReference>
<dbReference type="PROSITE" id="PS51186">
    <property type="entry name" value="GNAT"/>
    <property type="match status" value="1"/>
</dbReference>
<dbReference type="RefSeq" id="WP_317903793.1">
    <property type="nucleotide sequence ID" value="NZ_JAIRBC010000039.1"/>
</dbReference>
<accession>A0AAE3EX02</accession>
<comment type="caution">
    <text evidence="4">The sequence shown here is derived from an EMBL/GenBank/DDBJ whole genome shotgun (WGS) entry which is preliminary data.</text>
</comment>
<dbReference type="Pfam" id="PF00583">
    <property type="entry name" value="Acetyltransf_1"/>
    <property type="match status" value="1"/>
</dbReference>
<dbReference type="PANTHER" id="PTHR43877:SF2">
    <property type="entry name" value="AMINOALKYLPHOSPHONATE N-ACETYLTRANSFERASE-RELATED"/>
    <property type="match status" value="1"/>
</dbReference>
<evidence type="ECO:0000256" key="2">
    <source>
        <dbReference type="ARBA" id="ARBA00023315"/>
    </source>
</evidence>
<reference evidence="4" key="1">
    <citation type="submission" date="2023-02" db="EMBL/GenBank/DDBJ databases">
        <title>Genome of Flavobacteriaceae gen. nov. sp. strain F89.</title>
        <authorList>
            <person name="Wang Y."/>
        </authorList>
    </citation>
    <scope>NUCLEOTIDE SEQUENCE</scope>
    <source>
        <strain evidence="4">F89</strain>
    </source>
</reference>
<evidence type="ECO:0000313" key="4">
    <source>
        <dbReference type="EMBL" id="MCG2462657.1"/>
    </source>
</evidence>
<dbReference type="AlphaFoldDB" id="A0AAE3EX02"/>
<dbReference type="EMBL" id="JAIRBC010000039">
    <property type="protein sequence ID" value="MCG2462657.1"/>
    <property type="molecule type" value="Genomic_DNA"/>
</dbReference>
<sequence length="153" mass="17349">MEKADMTTLARTNSDHPEFKKLVKFLNSDLAARDGEHHPLSQFNVIDAIRHVVLVLENNTSIGCGAISKYDPDTMEIKRMYVSPNFRGKGIATSILYELEKWAKQLGSFKCVLFMGSNQPEAARLYKSNGYKKIKNYGKLTEIPDSQCFLKEI</sequence>
<dbReference type="Proteomes" id="UP001200642">
    <property type="component" value="Unassembled WGS sequence"/>
</dbReference>
<keyword evidence="2" id="KW-0012">Acyltransferase</keyword>
<gene>
    <name evidence="4" type="ORF">K8352_17985</name>
</gene>
<dbReference type="GO" id="GO:0016747">
    <property type="term" value="F:acyltransferase activity, transferring groups other than amino-acyl groups"/>
    <property type="evidence" value="ECO:0007669"/>
    <property type="project" value="InterPro"/>
</dbReference>
<keyword evidence="5" id="KW-1185">Reference proteome</keyword>
<evidence type="ECO:0000256" key="1">
    <source>
        <dbReference type="ARBA" id="ARBA00022679"/>
    </source>
</evidence>
<dbReference type="CDD" id="cd04301">
    <property type="entry name" value="NAT_SF"/>
    <property type="match status" value="1"/>
</dbReference>
<protein>
    <submittedName>
        <fullName evidence="4">GNAT family N-acetyltransferase</fullName>
    </submittedName>
</protein>
<organism evidence="4 5">
    <name type="scientific">Cerina litoralis</name>
    <dbReference type="NCBI Taxonomy" id="2874477"/>
    <lineage>
        <taxon>Bacteria</taxon>
        <taxon>Pseudomonadati</taxon>
        <taxon>Bacteroidota</taxon>
        <taxon>Flavobacteriia</taxon>
        <taxon>Flavobacteriales</taxon>
        <taxon>Flavobacteriaceae</taxon>
        <taxon>Cerina</taxon>
    </lineage>
</organism>
<name>A0AAE3EX02_9FLAO</name>
<feature type="domain" description="N-acetyltransferase" evidence="3">
    <location>
        <begin position="6"/>
        <end position="153"/>
    </location>
</feature>
<dbReference type="Gene3D" id="3.40.630.30">
    <property type="match status" value="1"/>
</dbReference>
<evidence type="ECO:0000259" key="3">
    <source>
        <dbReference type="PROSITE" id="PS51186"/>
    </source>
</evidence>